<proteinExistence type="predicted"/>
<dbReference type="EMBL" id="JBFOLK010000014">
    <property type="protein sequence ID" value="KAL2461407.1"/>
    <property type="molecule type" value="Genomic_DNA"/>
</dbReference>
<keyword evidence="2" id="KW-1185">Reference proteome</keyword>
<name>A0ABD1PCJ4_9LAMI</name>
<accession>A0ABD1PCJ4</accession>
<dbReference type="Proteomes" id="UP001604336">
    <property type="component" value="Unassembled WGS sequence"/>
</dbReference>
<protein>
    <submittedName>
        <fullName evidence="1">Uncharacterized protein</fullName>
    </submittedName>
</protein>
<reference evidence="2" key="1">
    <citation type="submission" date="2024-07" db="EMBL/GenBank/DDBJ databases">
        <title>Two chromosome-level genome assemblies of Korean endemic species Abeliophyllum distichum and Forsythia ovata (Oleaceae).</title>
        <authorList>
            <person name="Jang H."/>
        </authorList>
    </citation>
    <scope>NUCLEOTIDE SEQUENCE [LARGE SCALE GENOMIC DNA]</scope>
</reference>
<dbReference type="AlphaFoldDB" id="A0ABD1PCJ4"/>
<gene>
    <name evidence="1" type="ORF">Adt_44827</name>
</gene>
<comment type="caution">
    <text evidence="1">The sequence shown here is derived from an EMBL/GenBank/DDBJ whole genome shotgun (WGS) entry which is preliminary data.</text>
</comment>
<evidence type="ECO:0000313" key="2">
    <source>
        <dbReference type="Proteomes" id="UP001604336"/>
    </source>
</evidence>
<organism evidence="1 2">
    <name type="scientific">Abeliophyllum distichum</name>
    <dbReference type="NCBI Taxonomy" id="126358"/>
    <lineage>
        <taxon>Eukaryota</taxon>
        <taxon>Viridiplantae</taxon>
        <taxon>Streptophyta</taxon>
        <taxon>Embryophyta</taxon>
        <taxon>Tracheophyta</taxon>
        <taxon>Spermatophyta</taxon>
        <taxon>Magnoliopsida</taxon>
        <taxon>eudicotyledons</taxon>
        <taxon>Gunneridae</taxon>
        <taxon>Pentapetalae</taxon>
        <taxon>asterids</taxon>
        <taxon>lamiids</taxon>
        <taxon>Lamiales</taxon>
        <taxon>Oleaceae</taxon>
        <taxon>Forsythieae</taxon>
        <taxon>Abeliophyllum</taxon>
    </lineage>
</organism>
<sequence>MNSPFESNALATETLDANVLDISSAQPVCNLSNAEHILYKDGHLATSMLCTEDAKLLKDDFCLSNKLPHGKSYLGFHDLDYVEKIKELQCFLDLVKKIASPGCSQQVLNVALRLMSTLDRILSVMSLEQYPRASL</sequence>
<evidence type="ECO:0000313" key="1">
    <source>
        <dbReference type="EMBL" id="KAL2461407.1"/>
    </source>
</evidence>